<accession>A0A0B4XK55</accession>
<keyword evidence="8" id="KW-1185">Reference proteome</keyword>
<evidence type="ECO:0000256" key="2">
    <source>
        <dbReference type="ARBA" id="ARBA00022692"/>
    </source>
</evidence>
<protein>
    <submittedName>
        <fullName evidence="7">Peptidase, S54 (Rhomboid) family protein</fullName>
    </submittedName>
</protein>
<feature type="transmembrane region" description="Helical" evidence="5">
    <location>
        <begin position="86"/>
        <end position="106"/>
    </location>
</feature>
<dbReference type="GO" id="GO:0004252">
    <property type="term" value="F:serine-type endopeptidase activity"/>
    <property type="evidence" value="ECO:0007669"/>
    <property type="project" value="InterPro"/>
</dbReference>
<dbReference type="InterPro" id="IPR035952">
    <property type="entry name" value="Rhomboid-like_sf"/>
</dbReference>
<dbReference type="SUPFAM" id="SSF144091">
    <property type="entry name" value="Rhomboid-like"/>
    <property type="match status" value="1"/>
</dbReference>
<evidence type="ECO:0000256" key="5">
    <source>
        <dbReference type="SAM" id="Phobius"/>
    </source>
</evidence>
<sequence>MSATLVVRDPLLRRYLILFSVLLAALGLAHTWVNPHLEYVRALILNGQLWRLYSAHFVHLNHWHMLMNLGGFLLCAWFFTDIYDRWLLGLWLLVSPLLVSGLMLFVDQASGPYVGLSGILHGWLVMALLLGFRTHPWLHALVLALVAGRLIWEQLPGYDVEYLRDWIDGRVYVNAHLYGALSGALLAAGVMLARRLRRPSVSC</sequence>
<feature type="transmembrane region" description="Helical" evidence="5">
    <location>
        <begin position="137"/>
        <end position="155"/>
    </location>
</feature>
<dbReference type="InterPro" id="IPR023826">
    <property type="entry name" value="Rhom-like_SP_proteobac"/>
</dbReference>
<evidence type="ECO:0000256" key="4">
    <source>
        <dbReference type="ARBA" id="ARBA00023136"/>
    </source>
</evidence>
<feature type="transmembrane region" description="Helical" evidence="5">
    <location>
        <begin position="112"/>
        <end position="130"/>
    </location>
</feature>
<evidence type="ECO:0000259" key="6">
    <source>
        <dbReference type="Pfam" id="PF01694"/>
    </source>
</evidence>
<dbReference type="HOGENOM" id="CLU_108530_0_0_6"/>
<evidence type="ECO:0000256" key="1">
    <source>
        <dbReference type="ARBA" id="ARBA00004141"/>
    </source>
</evidence>
<dbReference type="Proteomes" id="UP000006764">
    <property type="component" value="Chromosome"/>
</dbReference>
<keyword evidence="2 5" id="KW-0812">Transmembrane</keyword>
<dbReference type="InterPro" id="IPR022764">
    <property type="entry name" value="Peptidase_S54_rhomboid_dom"/>
</dbReference>
<keyword evidence="3 5" id="KW-1133">Transmembrane helix</keyword>
<dbReference type="OrthoDB" id="196054at2"/>
<proteinExistence type="predicted"/>
<dbReference type="GO" id="GO:0016020">
    <property type="term" value="C:membrane"/>
    <property type="evidence" value="ECO:0007669"/>
    <property type="project" value="UniProtKB-SubCell"/>
</dbReference>
<dbReference type="Gene3D" id="1.20.1540.10">
    <property type="entry name" value="Rhomboid-like"/>
    <property type="match status" value="1"/>
</dbReference>
<feature type="transmembrane region" description="Helical" evidence="5">
    <location>
        <begin position="175"/>
        <end position="193"/>
    </location>
</feature>
<dbReference type="AlphaFoldDB" id="A0A0B4XK55"/>
<evidence type="ECO:0000313" key="8">
    <source>
        <dbReference type="Proteomes" id="UP000006764"/>
    </source>
</evidence>
<dbReference type="STRING" id="391936.S7S_05105"/>
<dbReference type="Pfam" id="PF01694">
    <property type="entry name" value="Rhomboid"/>
    <property type="match status" value="1"/>
</dbReference>
<evidence type="ECO:0000313" key="7">
    <source>
        <dbReference type="EMBL" id="AJD47441.1"/>
    </source>
</evidence>
<organism evidence="7 8">
    <name type="scientific">Isoalcanivorax pacificus W11-5</name>
    <dbReference type="NCBI Taxonomy" id="391936"/>
    <lineage>
        <taxon>Bacteria</taxon>
        <taxon>Pseudomonadati</taxon>
        <taxon>Pseudomonadota</taxon>
        <taxon>Gammaproteobacteria</taxon>
        <taxon>Oceanospirillales</taxon>
        <taxon>Alcanivoracaceae</taxon>
        <taxon>Isoalcanivorax</taxon>
    </lineage>
</organism>
<feature type="transmembrane region" description="Helical" evidence="5">
    <location>
        <begin position="12"/>
        <end position="33"/>
    </location>
</feature>
<reference evidence="7 8" key="1">
    <citation type="journal article" date="2012" name="J. Bacteriol.">
        <title>Genome sequence of an alkane-degrading bacterium, Alcanivorax pacificus type strain W11-5, isolated from deep sea sediment.</title>
        <authorList>
            <person name="Lai Q."/>
            <person name="Shao Z."/>
        </authorList>
    </citation>
    <scope>NUCLEOTIDE SEQUENCE [LARGE SCALE GENOMIC DNA]</scope>
    <source>
        <strain evidence="7 8">W11-5</strain>
    </source>
</reference>
<dbReference type="EMBL" id="CP004387">
    <property type="protein sequence ID" value="AJD47441.1"/>
    <property type="molecule type" value="Genomic_DNA"/>
</dbReference>
<keyword evidence="4 5" id="KW-0472">Membrane</keyword>
<feature type="transmembrane region" description="Helical" evidence="5">
    <location>
        <begin position="62"/>
        <end position="79"/>
    </location>
</feature>
<feature type="domain" description="Peptidase S54 rhomboid" evidence="6">
    <location>
        <begin position="47"/>
        <end position="189"/>
    </location>
</feature>
<name>A0A0B4XK55_9GAMM</name>
<dbReference type="NCBIfam" id="TIGR03902">
    <property type="entry name" value="rhom_GG_sort"/>
    <property type="match status" value="1"/>
</dbReference>
<evidence type="ECO:0000256" key="3">
    <source>
        <dbReference type="ARBA" id="ARBA00022989"/>
    </source>
</evidence>
<comment type="subcellular location">
    <subcellularLocation>
        <location evidence="1">Membrane</location>
        <topology evidence="1">Multi-pass membrane protein</topology>
    </subcellularLocation>
</comment>
<dbReference type="KEGG" id="apac:S7S_05105"/>
<dbReference type="RefSeq" id="WP_008737351.1">
    <property type="nucleotide sequence ID" value="NZ_CP004387.1"/>
</dbReference>
<gene>
    <name evidence="7" type="ORF">S7S_05105</name>
</gene>